<evidence type="ECO:0000256" key="1">
    <source>
        <dbReference type="SAM" id="Phobius"/>
    </source>
</evidence>
<keyword evidence="1" id="KW-0472">Membrane</keyword>
<keyword evidence="1" id="KW-0812">Transmembrane</keyword>
<gene>
    <name evidence="2" type="ORF">JOC77_004361</name>
</gene>
<proteinExistence type="predicted"/>
<reference evidence="2 3" key="1">
    <citation type="submission" date="2021-01" db="EMBL/GenBank/DDBJ databases">
        <title>Genomic Encyclopedia of Type Strains, Phase IV (KMG-IV): sequencing the most valuable type-strain genomes for metagenomic binning, comparative biology and taxonomic classification.</title>
        <authorList>
            <person name="Goeker M."/>
        </authorList>
    </citation>
    <scope>NUCLEOTIDE SEQUENCE [LARGE SCALE GENOMIC DNA]</scope>
    <source>
        <strain evidence="2 3">DSM 105482</strain>
    </source>
</reference>
<evidence type="ECO:0008006" key="4">
    <source>
        <dbReference type="Google" id="ProtNLM"/>
    </source>
</evidence>
<keyword evidence="3" id="KW-1185">Reference proteome</keyword>
<feature type="transmembrane region" description="Helical" evidence="1">
    <location>
        <begin position="157"/>
        <end position="175"/>
    </location>
</feature>
<keyword evidence="1" id="KW-1133">Transmembrane helix</keyword>
<evidence type="ECO:0000313" key="3">
    <source>
        <dbReference type="Proteomes" id="UP000823486"/>
    </source>
</evidence>
<comment type="caution">
    <text evidence="2">The sequence shown here is derived from an EMBL/GenBank/DDBJ whole genome shotgun (WGS) entry which is preliminary data.</text>
</comment>
<dbReference type="EMBL" id="JAFBFI010000045">
    <property type="protein sequence ID" value="MBM7694882.1"/>
    <property type="molecule type" value="Genomic_DNA"/>
</dbReference>
<dbReference type="RefSeq" id="WP_204548548.1">
    <property type="nucleotide sequence ID" value="NZ_JAFBFI010000045.1"/>
</dbReference>
<name>A0ABS2QNY1_9BACI</name>
<dbReference type="InterPro" id="IPR048147">
    <property type="entry name" value="CBO0543-like"/>
</dbReference>
<protein>
    <recommendedName>
        <fullName evidence="4">Permease</fullName>
    </recommendedName>
</protein>
<sequence>MEYILDYKNVERARKVYTDISFEHWYKDDLFSPQWWFLLISTLALIIIFWIFIEKKRERFLEIFSYGLLCSVFASVLDTAGVEFMLWGYPDKLVNMVPPLIPADVVVIPISAMFLYQFCKTRIKFVLGSVILAAVYSYILEPLFIKFSLFELNHWKHTYSFIGFILFFITIKELLKVILQRLK</sequence>
<dbReference type="Proteomes" id="UP000823486">
    <property type="component" value="Unassembled WGS sequence"/>
</dbReference>
<accession>A0ABS2QNY1</accession>
<feature type="transmembrane region" description="Helical" evidence="1">
    <location>
        <begin position="125"/>
        <end position="145"/>
    </location>
</feature>
<evidence type="ECO:0000313" key="2">
    <source>
        <dbReference type="EMBL" id="MBM7694882.1"/>
    </source>
</evidence>
<organism evidence="2 3">
    <name type="scientific">Peribacillus deserti</name>
    <dbReference type="NCBI Taxonomy" id="673318"/>
    <lineage>
        <taxon>Bacteria</taxon>
        <taxon>Bacillati</taxon>
        <taxon>Bacillota</taxon>
        <taxon>Bacilli</taxon>
        <taxon>Bacillales</taxon>
        <taxon>Bacillaceae</taxon>
        <taxon>Peribacillus</taxon>
    </lineage>
</organism>
<feature type="transmembrane region" description="Helical" evidence="1">
    <location>
        <begin position="99"/>
        <end position="118"/>
    </location>
</feature>
<dbReference type="Gene3D" id="1.10.1760.20">
    <property type="match status" value="1"/>
</dbReference>
<feature type="transmembrane region" description="Helical" evidence="1">
    <location>
        <begin position="35"/>
        <end position="53"/>
    </location>
</feature>
<dbReference type="NCBIfam" id="NF041644">
    <property type="entry name" value="CBO0543_fam"/>
    <property type="match status" value="1"/>
</dbReference>
<feature type="transmembrane region" description="Helical" evidence="1">
    <location>
        <begin position="65"/>
        <end position="87"/>
    </location>
</feature>